<evidence type="ECO:0000313" key="2">
    <source>
        <dbReference type="Proteomes" id="UP000054771"/>
    </source>
</evidence>
<dbReference type="PANTHER" id="PTHR36091">
    <property type="entry name" value="ALTERED INHERITANCE OF MITOCHONDRIA PROTEIN 9, MITOCHONDRIAL"/>
    <property type="match status" value="1"/>
</dbReference>
<dbReference type="SUPFAM" id="SSF56112">
    <property type="entry name" value="Protein kinase-like (PK-like)"/>
    <property type="match status" value="1"/>
</dbReference>
<evidence type="ECO:0000313" key="1">
    <source>
        <dbReference type="EMBL" id="CEL10924.1"/>
    </source>
</evidence>
<dbReference type="EMBL" id="CDMC01000021">
    <property type="protein sequence ID" value="CEL10924.1"/>
    <property type="molecule type" value="Genomic_DNA"/>
</dbReference>
<dbReference type="STRING" id="454130.A0A0U5CIX2"/>
<dbReference type="InterPro" id="IPR051035">
    <property type="entry name" value="Mito_inheritance_9"/>
</dbReference>
<evidence type="ECO:0008006" key="3">
    <source>
        <dbReference type="Google" id="ProtNLM"/>
    </source>
</evidence>
<name>A0A0U5CIX2_ASPCI</name>
<proteinExistence type="predicted"/>
<sequence>MKTFVEQSVVSNSMSTFARAVCHSVGRPVSDLPSITKFAEEGFNRVLQATFSDGYSVIARIPYNTTVPKGLTVASEAASFGLLRSYSVPVPRMLGYSQNHDNPVGAAYLLLEKLDGVPLSDQWFSMGNKNRVKTMKQIVDIEKRFIPIVFPASGSIYYRKDLDSSQFAIPLPGQSEVSSSDQLVVGPTAQHAWWYKERALLAIDRCPWDSFSTCLGSTRKT</sequence>
<protein>
    <recommendedName>
        <fullName evidence="3">Aminoglycoside phosphotransferase domain-containing protein</fullName>
    </recommendedName>
</protein>
<accession>A0A0U5CIX2</accession>
<organism evidence="1 2">
    <name type="scientific">Aspergillus calidoustus</name>
    <dbReference type="NCBI Taxonomy" id="454130"/>
    <lineage>
        <taxon>Eukaryota</taxon>
        <taxon>Fungi</taxon>
        <taxon>Dikarya</taxon>
        <taxon>Ascomycota</taxon>
        <taxon>Pezizomycotina</taxon>
        <taxon>Eurotiomycetes</taxon>
        <taxon>Eurotiomycetidae</taxon>
        <taxon>Eurotiales</taxon>
        <taxon>Aspergillaceae</taxon>
        <taxon>Aspergillus</taxon>
        <taxon>Aspergillus subgen. Nidulantes</taxon>
    </lineage>
</organism>
<dbReference type="InterPro" id="IPR011009">
    <property type="entry name" value="Kinase-like_dom_sf"/>
</dbReference>
<keyword evidence="2" id="KW-1185">Reference proteome</keyword>
<dbReference type="PANTHER" id="PTHR36091:SF2">
    <property type="entry name" value="AMINOGLYCOSIDE PHOSPHOTRANSFERASE DOMAIN-CONTAINING PROTEIN"/>
    <property type="match status" value="1"/>
</dbReference>
<dbReference type="Proteomes" id="UP000054771">
    <property type="component" value="Unassembled WGS sequence"/>
</dbReference>
<dbReference type="AlphaFoldDB" id="A0A0U5CIX2"/>
<reference evidence="2" key="1">
    <citation type="journal article" date="2016" name="Genome Announc.">
        <title>Draft genome sequences of fungus Aspergillus calidoustus.</title>
        <authorList>
            <person name="Horn F."/>
            <person name="Linde J."/>
            <person name="Mattern D.J."/>
            <person name="Walther G."/>
            <person name="Guthke R."/>
            <person name="Scherlach K."/>
            <person name="Martin K."/>
            <person name="Brakhage A.A."/>
            <person name="Petzke L."/>
            <person name="Valiante V."/>
        </authorList>
    </citation>
    <scope>NUCLEOTIDE SEQUENCE [LARGE SCALE GENOMIC DNA]</scope>
    <source>
        <strain evidence="2">SF006504</strain>
    </source>
</reference>
<dbReference type="OrthoDB" id="10003767at2759"/>
<gene>
    <name evidence="1" type="ORF">ASPCAL14031</name>
</gene>
<dbReference type="GO" id="GO:0005739">
    <property type="term" value="C:mitochondrion"/>
    <property type="evidence" value="ECO:0007669"/>
    <property type="project" value="TreeGrafter"/>
</dbReference>